<evidence type="ECO:0000256" key="4">
    <source>
        <dbReference type="ARBA" id="ARBA00022600"/>
    </source>
</evidence>
<comment type="similarity">
    <text evidence="3 11">Belongs to the glycogen phosphorylase family.</text>
</comment>
<comment type="cofactor">
    <cofactor evidence="2 11">
        <name>pyridoxal 5'-phosphate</name>
        <dbReference type="ChEBI" id="CHEBI:597326"/>
    </cofactor>
</comment>
<reference evidence="13 15" key="2">
    <citation type="submission" date="2018-01" db="EMBL/GenBank/DDBJ databases">
        <title>Novel co-symbiosis in the lucinid bivalve Phacoides pectinatus.</title>
        <authorList>
            <person name="Lim S.J."/>
            <person name="Davis B.G."/>
            <person name="Gill D.E."/>
            <person name="Engel A.S."/>
            <person name="Anderson L.C."/>
            <person name="Campbell B.J."/>
        </authorList>
    </citation>
    <scope>NUCLEOTIDE SEQUENCE [LARGE SCALE GENOMIC DNA]</scope>
    <source>
        <strain evidence="13">N3_P5</strain>
    </source>
</reference>
<keyword evidence="4" id="KW-0321">Glycogen metabolism</keyword>
<evidence type="ECO:0000313" key="12">
    <source>
        <dbReference type="EMBL" id="OQX35385.1"/>
    </source>
</evidence>
<feature type="modified residue" description="N6-(pyridoxal phosphate)lysine" evidence="10">
    <location>
        <position position="671"/>
    </location>
</feature>
<evidence type="ECO:0000256" key="11">
    <source>
        <dbReference type="RuleBase" id="RU000587"/>
    </source>
</evidence>
<protein>
    <recommendedName>
        <fullName evidence="11">Alpha-1,4 glucan phosphorylase</fullName>
        <ecNumber evidence="11">2.4.1.1</ecNumber>
    </recommendedName>
</protein>
<reference evidence="12 14" key="1">
    <citation type="submission" date="2017-02" db="EMBL/GenBank/DDBJ databases">
        <title>Novel co-symbiosis in the unique lucinid bivalve Phacoides pectinatus.</title>
        <authorList>
            <person name="Lim S.J."/>
            <person name="Davis B.G."/>
            <person name="Gill D.E."/>
            <person name="Engel A.S."/>
            <person name="Anderson L.C."/>
            <person name="Campbell B.J."/>
        </authorList>
    </citation>
    <scope>NUCLEOTIDE SEQUENCE [LARGE SCALE GENOMIC DNA]</scope>
    <source>
        <strain evidence="12">LUC13016_P6</strain>
    </source>
</reference>
<dbReference type="AlphaFoldDB" id="A0A657Q3A8"/>
<keyword evidence="5 11" id="KW-0328">Glycosyltransferase</keyword>
<keyword evidence="8 11" id="KW-0119">Carbohydrate metabolism</keyword>
<dbReference type="GO" id="GO:0005980">
    <property type="term" value="P:glycogen catabolic process"/>
    <property type="evidence" value="ECO:0007669"/>
    <property type="project" value="TreeGrafter"/>
</dbReference>
<comment type="caution">
    <text evidence="12">The sequence shown here is derived from an EMBL/GenBank/DDBJ whole genome shotgun (WGS) entry which is preliminary data.</text>
</comment>
<dbReference type="InterPro" id="IPR000811">
    <property type="entry name" value="Glyco_trans_35"/>
</dbReference>
<keyword evidence="6 11" id="KW-0808">Transferase</keyword>
<evidence type="ECO:0000256" key="10">
    <source>
        <dbReference type="PIRSR" id="PIRSR000460-1"/>
    </source>
</evidence>
<sequence length="839" mass="96611">MSEFDPDAFEHDYRGTDPDEIQRSINNRLVYTIGKDPYTAVDHDWLNALSYVVRDRLIERWMETHRSYYRSGTKRIYYLSLEFLVGRSLNNALLNIGFRDSCEEALKRLGLDLEEILGMEHDAALGNGGLGRLAACILDSIATLDLPGTGYGIRYEYGMFRQALEENQQVELPESWLKAGNPWEFPRPEVVYKIHFGGRVMEYQDKKGRRHHDWIDAEEVLAMAYDTPIPGYHTETVNNLRLWSARASHDFDLACFNRGNYLKAVEEKAYSENLSKVLYPDDRASANQELRLRQQYFFVSASLQDILRRFLQQYESLRQIPEHITIQLNDTHPSIAIPELMRILLDKYKLEWQQAWKITQKTFNYTNHTLLPEALESWPVELMERLLPRHMQIIFEINRRFLLTVTHLYPNDMELLKRLSIIDEEGARRVRMANLAVIGSRRVNGVSQLHTDLLRQQTFADFHRLDPERIVNITNGITPRRWLNEANHNLSGLLRNVIGHDWVKDLSQLERLRAYANDSEFQQRFMLAKRANKARLADLTMLHLGSTIDPYTLFDVQVKRIHEYKRQLLNVLRVITLYNRICDGIAPDLVPRTILLGGKAAPGYLMAKLIIRLINDVAAVINNDPKSAPQLKMLFIPNYDVSTACDIIPAADLSQQISTAGMEASGTGNMKLALNGALTMGTLDGANIEIREQVGEENFFCFGLTADEIARKRQNGYDPRLHHEQDAELKRALDMIDQGYFSPTNPNRYKAILRSLIDDGDHFMVLADYRAYIQSDERANALYRDKAAWARAAILNTAAMGSFSCDRTVNDYARLVWGAVPIPHRKSRRIGRKSNHRGE</sequence>
<dbReference type="InterPro" id="IPR011833">
    <property type="entry name" value="Glycg_phsphrylas"/>
</dbReference>
<dbReference type="GO" id="GO:0008184">
    <property type="term" value="F:glycogen phosphorylase activity"/>
    <property type="evidence" value="ECO:0007669"/>
    <property type="project" value="InterPro"/>
</dbReference>
<dbReference type="FunFam" id="3.40.50.2000:FF:000005">
    <property type="entry name" value="Alpha-1,4 glucan phosphorylase"/>
    <property type="match status" value="1"/>
</dbReference>
<keyword evidence="7 10" id="KW-0663">Pyridoxal phosphate</keyword>
<dbReference type="GO" id="GO:0005737">
    <property type="term" value="C:cytoplasm"/>
    <property type="evidence" value="ECO:0007669"/>
    <property type="project" value="TreeGrafter"/>
</dbReference>
<evidence type="ECO:0000256" key="6">
    <source>
        <dbReference type="ARBA" id="ARBA00022679"/>
    </source>
</evidence>
<accession>A0A657Q3A8</accession>
<dbReference type="EMBL" id="MUIE01000169">
    <property type="protein sequence ID" value="OQX35385.1"/>
    <property type="molecule type" value="Genomic_DNA"/>
</dbReference>
<dbReference type="FunFam" id="3.40.50.2000:FF:000807">
    <property type="entry name" value="Alpha-glucan phosphorylase 2, cytosolic"/>
    <property type="match status" value="1"/>
</dbReference>
<evidence type="ECO:0000256" key="3">
    <source>
        <dbReference type="ARBA" id="ARBA00006047"/>
    </source>
</evidence>
<dbReference type="Proteomes" id="UP000243361">
    <property type="component" value="Unassembled WGS sequence"/>
</dbReference>
<comment type="catalytic activity">
    <reaction evidence="1 11">
        <text>[(1-&gt;4)-alpha-D-glucosyl](n) + phosphate = [(1-&gt;4)-alpha-D-glucosyl](n-1) + alpha-D-glucose 1-phosphate</text>
        <dbReference type="Rhea" id="RHEA:41732"/>
        <dbReference type="Rhea" id="RHEA-COMP:9584"/>
        <dbReference type="Rhea" id="RHEA-COMP:9586"/>
        <dbReference type="ChEBI" id="CHEBI:15444"/>
        <dbReference type="ChEBI" id="CHEBI:43474"/>
        <dbReference type="ChEBI" id="CHEBI:58601"/>
        <dbReference type="EC" id="2.4.1.1"/>
    </reaction>
</comment>
<comment type="function">
    <text evidence="9">Phosphorylase is an important allosteric enzyme in carbohydrate metabolism. Enzymes from different sources differ in their regulatory mechanisms and in their natural substrates. However, all known phosphorylases share catalytic and structural properties.</text>
</comment>
<dbReference type="EC" id="2.4.1.1" evidence="11"/>
<dbReference type="PANTHER" id="PTHR11468">
    <property type="entry name" value="GLYCOGEN PHOSPHORYLASE"/>
    <property type="match status" value="1"/>
</dbReference>
<evidence type="ECO:0000256" key="8">
    <source>
        <dbReference type="ARBA" id="ARBA00023277"/>
    </source>
</evidence>
<dbReference type="EMBL" id="PQCO01000270">
    <property type="protein sequence ID" value="PUD99121.1"/>
    <property type="molecule type" value="Genomic_DNA"/>
</dbReference>
<keyword evidence="14" id="KW-1185">Reference proteome</keyword>
<dbReference type="PANTHER" id="PTHR11468:SF3">
    <property type="entry name" value="GLYCOGEN PHOSPHORYLASE, LIVER FORM"/>
    <property type="match status" value="1"/>
</dbReference>
<organism evidence="12 14">
    <name type="scientific">Candidatus Sedimenticola endophacoides</name>
    <dbReference type="NCBI Taxonomy" id="2548426"/>
    <lineage>
        <taxon>Bacteria</taxon>
        <taxon>Pseudomonadati</taxon>
        <taxon>Pseudomonadota</taxon>
        <taxon>Gammaproteobacteria</taxon>
        <taxon>Chromatiales</taxon>
        <taxon>Sedimenticolaceae</taxon>
        <taxon>Sedimenticola</taxon>
    </lineage>
</organism>
<dbReference type="Gene3D" id="3.40.50.2000">
    <property type="entry name" value="Glycogen Phosphorylase B"/>
    <property type="match status" value="2"/>
</dbReference>
<evidence type="ECO:0000313" key="14">
    <source>
        <dbReference type="Proteomes" id="UP000243361"/>
    </source>
</evidence>
<dbReference type="PIRSF" id="PIRSF000460">
    <property type="entry name" value="Pprylas_GlgP"/>
    <property type="match status" value="1"/>
</dbReference>
<dbReference type="SUPFAM" id="SSF53756">
    <property type="entry name" value="UDP-Glycosyltransferase/glycogen phosphorylase"/>
    <property type="match status" value="1"/>
</dbReference>
<evidence type="ECO:0000313" key="15">
    <source>
        <dbReference type="Proteomes" id="UP000250928"/>
    </source>
</evidence>
<dbReference type="Pfam" id="PF00343">
    <property type="entry name" value="Phosphorylase"/>
    <property type="match status" value="1"/>
</dbReference>
<dbReference type="NCBIfam" id="TIGR02093">
    <property type="entry name" value="P_ylase"/>
    <property type="match status" value="1"/>
</dbReference>
<dbReference type="Proteomes" id="UP000250928">
    <property type="component" value="Unassembled WGS sequence"/>
</dbReference>
<dbReference type="GO" id="GO:0030170">
    <property type="term" value="F:pyridoxal phosphate binding"/>
    <property type="evidence" value="ECO:0007669"/>
    <property type="project" value="InterPro"/>
</dbReference>
<name>A0A657Q3A8_9GAMM</name>
<proteinExistence type="inferred from homology"/>
<evidence type="ECO:0000256" key="7">
    <source>
        <dbReference type="ARBA" id="ARBA00022898"/>
    </source>
</evidence>
<dbReference type="CDD" id="cd04300">
    <property type="entry name" value="GT35_Glycogen_Phosphorylase"/>
    <property type="match status" value="1"/>
</dbReference>
<evidence type="ECO:0000256" key="2">
    <source>
        <dbReference type="ARBA" id="ARBA00001933"/>
    </source>
</evidence>
<evidence type="ECO:0000256" key="5">
    <source>
        <dbReference type="ARBA" id="ARBA00022676"/>
    </source>
</evidence>
<evidence type="ECO:0000256" key="1">
    <source>
        <dbReference type="ARBA" id="ARBA00001275"/>
    </source>
</evidence>
<evidence type="ECO:0000256" key="9">
    <source>
        <dbReference type="ARBA" id="ARBA00025174"/>
    </source>
</evidence>
<comment type="function">
    <text evidence="11">Allosteric enzyme that catalyzes the rate-limiting step in glycogen catabolism, the phosphorolytic cleavage of glycogen to produce glucose-1-phosphate, and plays a central role in maintaining cellular and organismal glucose homeostasis.</text>
</comment>
<dbReference type="PROSITE" id="PS00102">
    <property type="entry name" value="PHOSPHORYLASE"/>
    <property type="match status" value="1"/>
</dbReference>
<gene>
    <name evidence="12" type="ORF">B0D84_02425</name>
    <name evidence="13" type="ORF">C3L24_11485</name>
</gene>
<evidence type="ECO:0000313" key="13">
    <source>
        <dbReference type="EMBL" id="PUD99121.1"/>
    </source>
</evidence>
<dbReference type="InterPro" id="IPR035090">
    <property type="entry name" value="Pyridoxal_P_attach_site"/>
</dbReference>